<dbReference type="PROSITE" id="PS51375">
    <property type="entry name" value="PPR"/>
    <property type="match status" value="2"/>
</dbReference>
<gene>
    <name evidence="4" type="ORF">RJ639_032454</name>
</gene>
<dbReference type="InterPro" id="IPR011990">
    <property type="entry name" value="TPR-like_helical_dom_sf"/>
</dbReference>
<feature type="region of interest" description="Disordered" evidence="3">
    <location>
        <begin position="1"/>
        <end position="24"/>
    </location>
</feature>
<proteinExistence type="predicted"/>
<evidence type="ECO:0000256" key="3">
    <source>
        <dbReference type="SAM" id="MobiDB-lite"/>
    </source>
</evidence>
<evidence type="ECO:0000256" key="1">
    <source>
        <dbReference type="ARBA" id="ARBA00022737"/>
    </source>
</evidence>
<dbReference type="Proteomes" id="UP001188597">
    <property type="component" value="Unassembled WGS sequence"/>
</dbReference>
<organism evidence="4 5">
    <name type="scientific">Escallonia herrerae</name>
    <dbReference type="NCBI Taxonomy" id="1293975"/>
    <lineage>
        <taxon>Eukaryota</taxon>
        <taxon>Viridiplantae</taxon>
        <taxon>Streptophyta</taxon>
        <taxon>Embryophyta</taxon>
        <taxon>Tracheophyta</taxon>
        <taxon>Spermatophyta</taxon>
        <taxon>Magnoliopsida</taxon>
        <taxon>eudicotyledons</taxon>
        <taxon>Gunneridae</taxon>
        <taxon>Pentapetalae</taxon>
        <taxon>asterids</taxon>
        <taxon>campanulids</taxon>
        <taxon>Escalloniales</taxon>
        <taxon>Escalloniaceae</taxon>
        <taxon>Escallonia</taxon>
    </lineage>
</organism>
<dbReference type="FunFam" id="1.25.40.10:FF:000031">
    <property type="entry name" value="Pentatricopeptide repeat-containing protein mitochondrial"/>
    <property type="match status" value="1"/>
</dbReference>
<dbReference type="GO" id="GO:0003723">
    <property type="term" value="F:RNA binding"/>
    <property type="evidence" value="ECO:0007669"/>
    <property type="project" value="InterPro"/>
</dbReference>
<evidence type="ECO:0000313" key="5">
    <source>
        <dbReference type="Proteomes" id="UP001188597"/>
    </source>
</evidence>
<feature type="repeat" description="PPR" evidence="2">
    <location>
        <begin position="232"/>
        <end position="266"/>
    </location>
</feature>
<dbReference type="Gene3D" id="1.25.40.10">
    <property type="entry name" value="Tetratricopeptide repeat domain"/>
    <property type="match status" value="2"/>
</dbReference>
<protein>
    <recommendedName>
        <fullName evidence="6">Pentatricopeptide repeat-containing protein</fullName>
    </recommendedName>
</protein>
<dbReference type="NCBIfam" id="TIGR00756">
    <property type="entry name" value="PPR"/>
    <property type="match status" value="1"/>
</dbReference>
<dbReference type="EMBL" id="JAVXUP010000195">
    <property type="protein sequence ID" value="KAK3034693.1"/>
    <property type="molecule type" value="Genomic_DNA"/>
</dbReference>
<dbReference type="Pfam" id="PF01535">
    <property type="entry name" value="PPR"/>
    <property type="match status" value="3"/>
</dbReference>
<evidence type="ECO:0008006" key="6">
    <source>
        <dbReference type="Google" id="ProtNLM"/>
    </source>
</evidence>
<dbReference type="PANTHER" id="PTHR24015">
    <property type="entry name" value="OS07G0578800 PROTEIN-RELATED"/>
    <property type="match status" value="1"/>
</dbReference>
<evidence type="ECO:0000256" key="2">
    <source>
        <dbReference type="PROSITE-ProRule" id="PRU00708"/>
    </source>
</evidence>
<comment type="caution">
    <text evidence="4">The sequence shown here is derived from an EMBL/GenBank/DDBJ whole genome shotgun (WGS) entry which is preliminary data.</text>
</comment>
<name>A0AA89BBS4_9ASTE</name>
<evidence type="ECO:0000313" key="4">
    <source>
        <dbReference type="EMBL" id="KAK3034693.1"/>
    </source>
</evidence>
<feature type="compositionally biased region" description="Low complexity" evidence="3">
    <location>
        <begin position="1"/>
        <end position="12"/>
    </location>
</feature>
<feature type="repeat" description="PPR" evidence="2">
    <location>
        <begin position="162"/>
        <end position="196"/>
    </location>
</feature>
<dbReference type="GO" id="GO:0009451">
    <property type="term" value="P:RNA modification"/>
    <property type="evidence" value="ECO:0007669"/>
    <property type="project" value="InterPro"/>
</dbReference>
<keyword evidence="5" id="KW-1185">Reference proteome</keyword>
<dbReference type="Pfam" id="PF13041">
    <property type="entry name" value="PPR_2"/>
    <property type="match status" value="1"/>
</dbReference>
<dbReference type="InterPro" id="IPR046960">
    <property type="entry name" value="PPR_At4g14850-like_plant"/>
</dbReference>
<dbReference type="InterPro" id="IPR002885">
    <property type="entry name" value="PPR_rpt"/>
</dbReference>
<keyword evidence="1" id="KW-0677">Repeat</keyword>
<accession>A0AA89BBS4</accession>
<dbReference type="AlphaFoldDB" id="A0AA89BBS4"/>
<reference evidence="4" key="1">
    <citation type="submission" date="2022-12" db="EMBL/GenBank/DDBJ databases">
        <title>Draft genome assemblies for two species of Escallonia (Escalloniales).</title>
        <authorList>
            <person name="Chanderbali A."/>
            <person name="Dervinis C."/>
            <person name="Anghel I."/>
            <person name="Soltis D."/>
            <person name="Soltis P."/>
            <person name="Zapata F."/>
        </authorList>
    </citation>
    <scope>NUCLEOTIDE SEQUENCE</scope>
    <source>
        <strain evidence="4">UCBG64.0493</strain>
        <tissue evidence="4">Leaf</tissue>
    </source>
</reference>
<sequence length="297" mass="32714">MSSQLLPSAPLSITPPPPSKARPPLLLHTLSQRTHIPPHVYKHPSAILLELCTSMAELRQILPLIVKNGLYDEHLFQTKLVSLFCKFGSMPEAARVFDPIDDKIDPLYHTMLKGSGKQIHGYVVRAGFELLVNVSTALVDMYCKCGLVGTARLIFDRMRNRTVVSWNSMIDGYAQSGDSKEAWILFKKMLDEGLKPTGVTIMAALHACADSGDLAGGEFVHQLVNQLGFVSDISVMNSLISMYSKCKRVDIAAKLFEDLPFRTLVSWNAMILGYAQNGHITEALNHFCSVGGKSLLA</sequence>